<evidence type="ECO:0000313" key="5">
    <source>
        <dbReference type="EMBL" id="VAW07541.1"/>
    </source>
</evidence>
<dbReference type="PANTHER" id="PTHR43691">
    <property type="entry name" value="URIDINE PHOSPHORYLASE"/>
    <property type="match status" value="1"/>
</dbReference>
<keyword evidence="3 5" id="KW-0808">Transferase</keyword>
<gene>
    <name evidence="5" type="ORF">MNBD_ACTINO02-2779</name>
</gene>
<dbReference type="InterPro" id="IPR004402">
    <property type="entry name" value="DeoD-type"/>
</dbReference>
<sequence length="249" mass="26865">MATRHIEAEPGDIAASILLPGDPLRARRIAEQFLDDAVQVTGVRNMLGFTGTYRGERVSVMGTGMGIPSAAIYINELIEYYGVERLVRVGTSGAIDPDIGLKDIVLAIGACTDSGTNRTMYGGYDFAATADFDLLNATVDAAAAANIQVRVGNVHSGELLYRPDRSLYAVMREMGVLAADMEAAGLYALAARFGVQALTVLMVSDHIESGDALSAEEREQSFGDMVSLALEGLRREKDQKHHLSRRRVR</sequence>
<dbReference type="GO" id="GO:0005829">
    <property type="term" value="C:cytosol"/>
    <property type="evidence" value="ECO:0007669"/>
    <property type="project" value="TreeGrafter"/>
</dbReference>
<dbReference type="SUPFAM" id="SSF53167">
    <property type="entry name" value="Purine and uridine phosphorylases"/>
    <property type="match status" value="1"/>
</dbReference>
<dbReference type="NCBIfam" id="TIGR00107">
    <property type="entry name" value="deoD"/>
    <property type="match status" value="1"/>
</dbReference>
<keyword evidence="2 5" id="KW-0328">Glycosyltransferase</keyword>
<name>A0A3B0SMP3_9ZZZZ</name>
<dbReference type="AlphaFoldDB" id="A0A3B0SMP3"/>
<dbReference type="GO" id="GO:0004731">
    <property type="term" value="F:purine-nucleoside phosphorylase activity"/>
    <property type="evidence" value="ECO:0007669"/>
    <property type="project" value="UniProtKB-EC"/>
</dbReference>
<dbReference type="InterPro" id="IPR000845">
    <property type="entry name" value="Nucleoside_phosphorylase_d"/>
</dbReference>
<reference evidence="5" key="1">
    <citation type="submission" date="2018-06" db="EMBL/GenBank/DDBJ databases">
        <authorList>
            <person name="Zhirakovskaya E."/>
        </authorList>
    </citation>
    <scope>NUCLEOTIDE SEQUENCE</scope>
</reference>
<evidence type="ECO:0000256" key="3">
    <source>
        <dbReference type="ARBA" id="ARBA00022679"/>
    </source>
</evidence>
<dbReference type="CDD" id="cd09006">
    <property type="entry name" value="PNP_EcPNPI-like"/>
    <property type="match status" value="1"/>
</dbReference>
<organism evidence="5">
    <name type="scientific">hydrothermal vent metagenome</name>
    <dbReference type="NCBI Taxonomy" id="652676"/>
    <lineage>
        <taxon>unclassified sequences</taxon>
        <taxon>metagenomes</taxon>
        <taxon>ecological metagenomes</taxon>
    </lineage>
</organism>
<dbReference type="PANTHER" id="PTHR43691:SF11">
    <property type="entry name" value="FI09636P-RELATED"/>
    <property type="match status" value="1"/>
</dbReference>
<dbReference type="InterPro" id="IPR018016">
    <property type="entry name" value="Nucleoside_phosphorylase_CS"/>
</dbReference>
<dbReference type="PROSITE" id="PS01232">
    <property type="entry name" value="PNP_UDP_1"/>
    <property type="match status" value="1"/>
</dbReference>
<evidence type="ECO:0000259" key="4">
    <source>
        <dbReference type="Pfam" id="PF01048"/>
    </source>
</evidence>
<accession>A0A3B0SMP3</accession>
<proteinExistence type="inferred from homology"/>
<dbReference type="Gene3D" id="3.40.50.1580">
    <property type="entry name" value="Nucleoside phosphorylase domain"/>
    <property type="match status" value="1"/>
</dbReference>
<dbReference type="InterPro" id="IPR035994">
    <property type="entry name" value="Nucleoside_phosphorylase_sf"/>
</dbReference>
<protein>
    <submittedName>
        <fullName evidence="5">Purine nucleoside phosphorylase</fullName>
        <ecNumber evidence="5">2.4.2.1</ecNumber>
    </submittedName>
</protein>
<evidence type="ECO:0000256" key="2">
    <source>
        <dbReference type="ARBA" id="ARBA00022676"/>
    </source>
</evidence>
<dbReference type="HAMAP" id="MF_01627">
    <property type="entry name" value="Pur_nucleosid_phosp"/>
    <property type="match status" value="1"/>
</dbReference>
<dbReference type="GO" id="GO:0006152">
    <property type="term" value="P:purine nucleoside catabolic process"/>
    <property type="evidence" value="ECO:0007669"/>
    <property type="project" value="TreeGrafter"/>
</dbReference>
<dbReference type="Pfam" id="PF01048">
    <property type="entry name" value="PNP_UDP_1"/>
    <property type="match status" value="1"/>
</dbReference>
<evidence type="ECO:0000256" key="1">
    <source>
        <dbReference type="ARBA" id="ARBA00010456"/>
    </source>
</evidence>
<dbReference type="EMBL" id="UOEK01000405">
    <property type="protein sequence ID" value="VAW07541.1"/>
    <property type="molecule type" value="Genomic_DNA"/>
</dbReference>
<dbReference type="NCBIfam" id="NF004489">
    <property type="entry name" value="PRK05819.1"/>
    <property type="match status" value="1"/>
</dbReference>
<feature type="domain" description="Nucleoside phosphorylase" evidence="4">
    <location>
        <begin position="18"/>
        <end position="221"/>
    </location>
</feature>
<dbReference type="EC" id="2.4.2.1" evidence="5"/>
<comment type="similarity">
    <text evidence="1">Belongs to the PNP/UDP phosphorylase family.</text>
</comment>